<dbReference type="InterPro" id="IPR010119">
    <property type="entry name" value="Gluconeogen_factor"/>
</dbReference>
<reference evidence="4" key="1">
    <citation type="submission" date="2019-11" db="EMBL/GenBank/DDBJ databases">
        <authorList>
            <person name="Feng L."/>
        </authorList>
    </citation>
    <scope>NUCLEOTIDE SEQUENCE</scope>
    <source>
        <strain evidence="4">VrattiLFYP33</strain>
    </source>
</reference>
<dbReference type="SUPFAM" id="SSF142338">
    <property type="entry name" value="CofD-like"/>
    <property type="match status" value="1"/>
</dbReference>
<dbReference type="InterPro" id="IPR002882">
    <property type="entry name" value="CofD"/>
</dbReference>
<dbReference type="CDD" id="cd07187">
    <property type="entry name" value="YvcK_like"/>
    <property type="match status" value="1"/>
</dbReference>
<comment type="similarity">
    <text evidence="2">Belongs to the gluconeogenesis factor family.</text>
</comment>
<comment type="subcellular location">
    <subcellularLocation>
        <location evidence="2">Cytoplasm</location>
    </subcellularLocation>
</comment>
<organism evidence="4">
    <name type="scientific">Veillonella ratti</name>
    <dbReference type="NCBI Taxonomy" id="103892"/>
    <lineage>
        <taxon>Bacteria</taxon>
        <taxon>Bacillati</taxon>
        <taxon>Bacillota</taxon>
        <taxon>Negativicutes</taxon>
        <taxon>Veillonellales</taxon>
        <taxon>Veillonellaceae</taxon>
        <taxon>Veillonella</taxon>
    </lineage>
</organism>
<name>A0A6N3A4L2_9FIRM</name>
<protein>
    <recommendedName>
        <fullName evidence="2">Putative gluconeogenesis factor</fullName>
    </recommendedName>
</protein>
<sequence length="449" mass="48728">MIHMSGFRWLTPGLKLKRWLVVFGLGMLLVIIGVALMLNYQWLSYFEDLFLQFLYETTGSYNYTTLATGGFITILVGIVLMTIGTKQVGSAVVRAIIPADTDKVGDYIFQNIRMAKGPKVVVIGGGTGLSTLLRGLKTHTSNLTAIVTVADDGGSSGRLREDFQMIAPGDLRNCLVALAEKEGLMEQLFRYRFGGEGDLAGHSFGNLFLTALTQILDEDVDKALDASSKILKVRGRVIPASTQNIVLMAEMEDGSIVAGESQIPTVQKRIKRVFTEPALPQPQGAALQAIDEADAIILGPGSLYTSIMPNLLIDKIAEHIKASKAPKIYICNVMTQPGETDGYTAAAHVAALQRLAGQGIVDTAIVNDVPFDEAVIEKYKAVGAEPVKVDTDKLAGLGVRTVRAGLIQHPETAVHDPERLGKIVMDVIYAMQSGLEPHILEYYLKREDR</sequence>
<accession>A0A6N3A4L2</accession>
<comment type="function">
    <text evidence="2">Required for morphogenesis under gluconeogenic growth conditions.</text>
</comment>
<evidence type="ECO:0000313" key="4">
    <source>
        <dbReference type="EMBL" id="VYT86979.1"/>
    </source>
</evidence>
<keyword evidence="3" id="KW-0812">Transmembrane</keyword>
<dbReference type="GO" id="GO:0008360">
    <property type="term" value="P:regulation of cell shape"/>
    <property type="evidence" value="ECO:0007669"/>
    <property type="project" value="UniProtKB-UniRule"/>
</dbReference>
<dbReference type="Pfam" id="PF01933">
    <property type="entry name" value="CofD"/>
    <property type="match status" value="1"/>
</dbReference>
<evidence type="ECO:0000256" key="3">
    <source>
        <dbReference type="SAM" id="Phobius"/>
    </source>
</evidence>
<dbReference type="PANTHER" id="PTHR30135:SF3">
    <property type="entry name" value="GLUCONEOGENESIS FACTOR-RELATED"/>
    <property type="match status" value="1"/>
</dbReference>
<gene>
    <name evidence="4" type="ORF">VRLFYP33_00659</name>
</gene>
<dbReference type="AlphaFoldDB" id="A0A6N3A4L2"/>
<keyword evidence="1 2" id="KW-0963">Cytoplasm</keyword>
<feature type="transmembrane region" description="Helical" evidence="3">
    <location>
        <begin position="20"/>
        <end position="43"/>
    </location>
</feature>
<dbReference type="Gene3D" id="3.40.50.10680">
    <property type="entry name" value="CofD-like domains"/>
    <property type="match status" value="1"/>
</dbReference>
<dbReference type="EMBL" id="CACRUX010000022">
    <property type="protein sequence ID" value="VYT86979.1"/>
    <property type="molecule type" value="Genomic_DNA"/>
</dbReference>
<dbReference type="NCBIfam" id="TIGR01826">
    <property type="entry name" value="CofD_related"/>
    <property type="match status" value="1"/>
</dbReference>
<keyword evidence="3" id="KW-1133">Transmembrane helix</keyword>
<dbReference type="GO" id="GO:0005737">
    <property type="term" value="C:cytoplasm"/>
    <property type="evidence" value="ECO:0007669"/>
    <property type="project" value="UniProtKB-SubCell"/>
</dbReference>
<dbReference type="HAMAP" id="MF_00973">
    <property type="entry name" value="Gluconeogen_factor"/>
    <property type="match status" value="1"/>
</dbReference>
<evidence type="ECO:0000256" key="1">
    <source>
        <dbReference type="ARBA" id="ARBA00022490"/>
    </source>
</evidence>
<feature type="transmembrane region" description="Helical" evidence="3">
    <location>
        <begin position="63"/>
        <end position="84"/>
    </location>
</feature>
<keyword evidence="3" id="KW-0472">Membrane</keyword>
<proteinExistence type="inferred from homology"/>
<dbReference type="PANTHER" id="PTHR30135">
    <property type="entry name" value="UNCHARACTERIZED PROTEIN YVCK-RELATED"/>
    <property type="match status" value="1"/>
</dbReference>
<dbReference type="InterPro" id="IPR038136">
    <property type="entry name" value="CofD-like_dom_sf"/>
</dbReference>
<dbReference type="GO" id="GO:0043743">
    <property type="term" value="F:LPPG:FO 2-phospho-L-lactate transferase activity"/>
    <property type="evidence" value="ECO:0007669"/>
    <property type="project" value="InterPro"/>
</dbReference>
<dbReference type="RefSeq" id="WP_021841317.1">
    <property type="nucleotide sequence ID" value="NZ_CACRUX010000022.1"/>
</dbReference>
<evidence type="ECO:0000256" key="2">
    <source>
        <dbReference type="HAMAP-Rule" id="MF_00973"/>
    </source>
</evidence>